<dbReference type="Proteomes" id="UP000018877">
    <property type="component" value="Unassembled WGS sequence"/>
</dbReference>
<protein>
    <recommendedName>
        <fullName evidence="3">Group 1 glycosyl transferase</fullName>
    </recommendedName>
</protein>
<dbReference type="Pfam" id="PF13692">
    <property type="entry name" value="Glyco_trans_1_4"/>
    <property type="match status" value="1"/>
</dbReference>
<evidence type="ECO:0008006" key="3">
    <source>
        <dbReference type="Google" id="ProtNLM"/>
    </source>
</evidence>
<keyword evidence="2" id="KW-1185">Reference proteome</keyword>
<comment type="caution">
    <text evidence="1">The sequence shown here is derived from an EMBL/GenBank/DDBJ whole genome shotgun (WGS) entry which is preliminary data.</text>
</comment>
<organism evidence="1 2">
    <name type="scientific">Neobacillus vireti LMG 21834</name>
    <dbReference type="NCBI Taxonomy" id="1131730"/>
    <lineage>
        <taxon>Bacteria</taxon>
        <taxon>Bacillati</taxon>
        <taxon>Bacillota</taxon>
        <taxon>Bacilli</taxon>
        <taxon>Bacillales</taxon>
        <taxon>Bacillaceae</taxon>
        <taxon>Neobacillus</taxon>
    </lineage>
</organism>
<sequence>MDTVFIISHVPNPRMNKRLQVAKEVGKTALLFWDRGTVKIWEIFHSDIENIKINVTADYTNPLKRIIPTLKFGFKALKEIQRLKPKSLYVANIDMLIIASLYSFGRKDKPKILYEIADLNKLIIDEQNSIIKKFAKKLLVSLEKKLCNKINTLIVTSELFYENYYSNFVPRSKLLFMPNMPNLNAFRNYSRKKTGKFTVGFIGAIRYKDQMKMLIDAAEKCNVEILFAGAGLDNEIENICKNKNFVKYIGKYRYETEISSLYGQVDCVYSVYDANLNNVKFALPNKLYESIYCGLPIIVAKGTYLAKMVEEKGVGVAVGHNDVKELEEILLRLVNDKFYYNSIVRNCDMHLDEINIENYNKKLSERIKKLIDE</sequence>
<reference evidence="1 2" key="1">
    <citation type="journal article" date="2014" name="Environ. Microbiol.">
        <title>The nitrate-ammonifying and nosZ-carrying bacterium Bacillus vireti is a potent source and sink for nitric and nitrous oxide under high nitrate conditions.</title>
        <authorList>
            <person name="Mania D."/>
            <person name="Heylen K."/>
            <person name="van Spanning R.J."/>
            <person name="Frostegard A."/>
        </authorList>
    </citation>
    <scope>NUCLEOTIDE SEQUENCE [LARGE SCALE GENOMIC DNA]</scope>
    <source>
        <strain evidence="1 2">LMG 21834</strain>
    </source>
</reference>
<dbReference type="EMBL" id="ALAN01000058">
    <property type="protein sequence ID" value="ETI69193.1"/>
    <property type="molecule type" value="Genomic_DNA"/>
</dbReference>
<accession>A0AB94IQB7</accession>
<dbReference type="AlphaFoldDB" id="A0AB94IQB7"/>
<dbReference type="Gene3D" id="3.40.50.2000">
    <property type="entry name" value="Glycogen Phosphorylase B"/>
    <property type="match status" value="2"/>
</dbReference>
<evidence type="ECO:0000313" key="2">
    <source>
        <dbReference type="Proteomes" id="UP000018877"/>
    </source>
</evidence>
<proteinExistence type="predicted"/>
<dbReference type="SUPFAM" id="SSF53756">
    <property type="entry name" value="UDP-Glycosyltransferase/glycogen phosphorylase"/>
    <property type="match status" value="1"/>
</dbReference>
<gene>
    <name evidence="1" type="ORF">BAVI_08841</name>
</gene>
<dbReference type="PANTHER" id="PTHR12526">
    <property type="entry name" value="GLYCOSYLTRANSFERASE"/>
    <property type="match status" value="1"/>
</dbReference>
<dbReference type="RefSeq" id="WP_024027968.1">
    <property type="nucleotide sequence ID" value="NZ_ALAN01000058.1"/>
</dbReference>
<evidence type="ECO:0000313" key="1">
    <source>
        <dbReference type="EMBL" id="ETI69193.1"/>
    </source>
</evidence>
<name>A0AB94IQB7_9BACI</name>